<comment type="caution">
    <text evidence="3">The sequence shown here is derived from an EMBL/GenBank/DDBJ whole genome shotgun (WGS) entry which is preliminary data.</text>
</comment>
<dbReference type="CDD" id="cd00293">
    <property type="entry name" value="USP-like"/>
    <property type="match status" value="1"/>
</dbReference>
<protein>
    <submittedName>
        <fullName evidence="3">Universal stress protein</fullName>
    </submittedName>
</protein>
<evidence type="ECO:0000313" key="3">
    <source>
        <dbReference type="EMBL" id="TVY01977.1"/>
    </source>
</evidence>
<keyword evidence="4" id="KW-1185">Reference proteome</keyword>
<dbReference type="PRINTS" id="PR01438">
    <property type="entry name" value="UNVRSLSTRESS"/>
</dbReference>
<dbReference type="PANTHER" id="PTHR46268:SF6">
    <property type="entry name" value="UNIVERSAL STRESS PROTEIN UP12"/>
    <property type="match status" value="1"/>
</dbReference>
<dbReference type="Pfam" id="PF00582">
    <property type="entry name" value="Usp"/>
    <property type="match status" value="1"/>
</dbReference>
<comment type="similarity">
    <text evidence="1">Belongs to the universal stress protein A family.</text>
</comment>
<evidence type="ECO:0000259" key="2">
    <source>
        <dbReference type="Pfam" id="PF00582"/>
    </source>
</evidence>
<dbReference type="OrthoDB" id="9777884at2"/>
<dbReference type="InterPro" id="IPR014729">
    <property type="entry name" value="Rossmann-like_a/b/a_fold"/>
</dbReference>
<proteinExistence type="inferred from homology"/>
<feature type="domain" description="UspA" evidence="2">
    <location>
        <begin position="49"/>
        <end position="189"/>
    </location>
</feature>
<dbReference type="Gene3D" id="3.40.50.620">
    <property type="entry name" value="HUPs"/>
    <property type="match status" value="1"/>
</dbReference>
<organism evidence="3 4">
    <name type="scientific">Cohnella terricola</name>
    <dbReference type="NCBI Taxonomy" id="1289167"/>
    <lineage>
        <taxon>Bacteria</taxon>
        <taxon>Bacillati</taxon>
        <taxon>Bacillota</taxon>
        <taxon>Bacilli</taxon>
        <taxon>Bacillales</taxon>
        <taxon>Paenibacillaceae</taxon>
        <taxon>Cohnella</taxon>
    </lineage>
</organism>
<dbReference type="InterPro" id="IPR006015">
    <property type="entry name" value="Universal_stress_UspA"/>
</dbReference>
<dbReference type="AlphaFoldDB" id="A0A559JQ35"/>
<gene>
    <name evidence="3" type="ORF">FPZ45_05905</name>
</gene>
<sequence>MKVIIGCRNRFVLCPFGENVKDDTLVNHLTYVKIGIGRSYPLGGIIMSYHHIVAAYDGSKASNKALEQAIKLVESNPGSRLSVAHVVTRPSYAIAGYGLILPEGYEEKIKEYQDSLVQQAQDKIANLAYAKVVILGGTPSSAILAYAKENNCDLIVIGNRGLGPIREWMLGSVSHHVAQQAQVPVLIVK</sequence>
<dbReference type="InterPro" id="IPR006016">
    <property type="entry name" value="UspA"/>
</dbReference>
<dbReference type="SUPFAM" id="SSF52402">
    <property type="entry name" value="Adenine nucleotide alpha hydrolases-like"/>
    <property type="match status" value="1"/>
</dbReference>
<reference evidence="3 4" key="1">
    <citation type="submission" date="2019-07" db="EMBL/GenBank/DDBJ databases">
        <authorList>
            <person name="Kim J."/>
        </authorList>
    </citation>
    <scope>NUCLEOTIDE SEQUENCE [LARGE SCALE GENOMIC DNA]</scope>
    <source>
        <strain evidence="3 4">G13</strain>
    </source>
</reference>
<dbReference type="EMBL" id="VNJJ01000003">
    <property type="protein sequence ID" value="TVY01977.1"/>
    <property type="molecule type" value="Genomic_DNA"/>
</dbReference>
<name>A0A559JQ35_9BACL</name>
<accession>A0A559JQ35</accession>
<dbReference type="Proteomes" id="UP000316330">
    <property type="component" value="Unassembled WGS sequence"/>
</dbReference>
<dbReference type="PANTHER" id="PTHR46268">
    <property type="entry name" value="STRESS RESPONSE PROTEIN NHAX"/>
    <property type="match status" value="1"/>
</dbReference>
<evidence type="ECO:0000313" key="4">
    <source>
        <dbReference type="Proteomes" id="UP000316330"/>
    </source>
</evidence>
<evidence type="ECO:0000256" key="1">
    <source>
        <dbReference type="ARBA" id="ARBA00008791"/>
    </source>
</evidence>